<dbReference type="Gene3D" id="3.30.830.10">
    <property type="entry name" value="Metalloenzyme, LuxS/M16 peptidase-like"/>
    <property type="match status" value="1"/>
</dbReference>
<feature type="domain" description="Peptidase M16 N-terminal" evidence="1">
    <location>
        <begin position="77"/>
        <end position="206"/>
    </location>
</feature>
<organism evidence="3">
    <name type="scientific">uncultured Chloroflexia bacterium</name>
    <dbReference type="NCBI Taxonomy" id="1672391"/>
    <lineage>
        <taxon>Bacteria</taxon>
        <taxon>Bacillati</taxon>
        <taxon>Chloroflexota</taxon>
        <taxon>Chloroflexia</taxon>
        <taxon>environmental samples</taxon>
    </lineage>
</organism>
<dbReference type="InterPro" id="IPR007863">
    <property type="entry name" value="Peptidase_M16_C"/>
</dbReference>
<dbReference type="InterPro" id="IPR011765">
    <property type="entry name" value="Pept_M16_N"/>
</dbReference>
<gene>
    <name evidence="3" type="ORF">AVDCRST_MAG93-2677</name>
</gene>
<feature type="non-terminal residue" evidence="3">
    <location>
        <position position="281"/>
    </location>
</feature>
<protein>
    <submittedName>
        <fullName evidence="3">Uncharacterized protein</fullName>
    </submittedName>
</protein>
<sequence length="281" mass="30661">MLGVGESGERRRQKLPWSVVGDQMLTMFPFPAILQWRDNGTLSSDRSRARWRKLYVASHIITEQLGNGLTLAVEPMPHLRSVSWTLLIPAGSAGDPDGQNGSAQLLAGMLYRGAGDRDARQLSDALDDLGVQRSGSLSYEYATFGGACLADDLVPALTLYADIVRRPQLPATELDAERALALQALASLNDNPTQKLFTQLTQVYFPGSFGRSRIGTAEDLERIDIDDLKRDHSTRFGPNGAILSVAGGVQFEEVRALAENLFGDWEPVAPQRPRAQVRTGA</sequence>
<evidence type="ECO:0000259" key="1">
    <source>
        <dbReference type="Pfam" id="PF00675"/>
    </source>
</evidence>
<dbReference type="GO" id="GO:0046872">
    <property type="term" value="F:metal ion binding"/>
    <property type="evidence" value="ECO:0007669"/>
    <property type="project" value="InterPro"/>
</dbReference>
<dbReference type="InterPro" id="IPR050361">
    <property type="entry name" value="MPP/UQCRC_Complex"/>
</dbReference>
<name>A0A6J4J6R1_9CHLR</name>
<dbReference type="InterPro" id="IPR011249">
    <property type="entry name" value="Metalloenz_LuxS/M16"/>
</dbReference>
<dbReference type="PANTHER" id="PTHR11851">
    <property type="entry name" value="METALLOPROTEASE"/>
    <property type="match status" value="1"/>
</dbReference>
<evidence type="ECO:0000313" key="3">
    <source>
        <dbReference type="EMBL" id="CAA9271982.1"/>
    </source>
</evidence>
<accession>A0A6J4J6R1</accession>
<feature type="domain" description="Peptidase M16 C-terminal" evidence="2">
    <location>
        <begin position="223"/>
        <end position="276"/>
    </location>
</feature>
<evidence type="ECO:0000259" key="2">
    <source>
        <dbReference type="Pfam" id="PF05193"/>
    </source>
</evidence>
<reference evidence="3" key="1">
    <citation type="submission" date="2020-02" db="EMBL/GenBank/DDBJ databases">
        <authorList>
            <person name="Meier V. D."/>
        </authorList>
    </citation>
    <scope>NUCLEOTIDE SEQUENCE</scope>
    <source>
        <strain evidence="3">AVDCRST_MAG93</strain>
    </source>
</reference>
<dbReference type="EMBL" id="CADCTR010000916">
    <property type="protein sequence ID" value="CAA9271982.1"/>
    <property type="molecule type" value="Genomic_DNA"/>
</dbReference>
<dbReference type="Pfam" id="PF05193">
    <property type="entry name" value="Peptidase_M16_C"/>
    <property type="match status" value="1"/>
</dbReference>
<dbReference type="AlphaFoldDB" id="A0A6J4J6R1"/>
<proteinExistence type="predicted"/>
<dbReference type="Pfam" id="PF00675">
    <property type="entry name" value="Peptidase_M16"/>
    <property type="match status" value="1"/>
</dbReference>
<dbReference type="PANTHER" id="PTHR11851:SF219">
    <property type="entry name" value="HYPOTHETICAL ZINC PROTEASE"/>
    <property type="match status" value="1"/>
</dbReference>
<dbReference type="SUPFAM" id="SSF63411">
    <property type="entry name" value="LuxS/MPP-like metallohydrolase"/>
    <property type="match status" value="1"/>
</dbReference>